<gene>
    <name evidence="3" type="ORF">FALBO_4702</name>
</gene>
<feature type="compositionally biased region" description="Basic and acidic residues" evidence="1">
    <location>
        <begin position="790"/>
        <end position="805"/>
    </location>
</feature>
<dbReference type="OrthoDB" id="5091933at2759"/>
<organism evidence="3 4">
    <name type="scientific">Fusarium albosuccineum</name>
    <dbReference type="NCBI Taxonomy" id="1237068"/>
    <lineage>
        <taxon>Eukaryota</taxon>
        <taxon>Fungi</taxon>
        <taxon>Dikarya</taxon>
        <taxon>Ascomycota</taxon>
        <taxon>Pezizomycotina</taxon>
        <taxon>Sordariomycetes</taxon>
        <taxon>Hypocreomycetidae</taxon>
        <taxon>Hypocreales</taxon>
        <taxon>Nectriaceae</taxon>
        <taxon>Fusarium</taxon>
        <taxon>Fusarium decemcellulare species complex</taxon>
    </lineage>
</organism>
<feature type="compositionally biased region" description="Polar residues" evidence="1">
    <location>
        <begin position="47"/>
        <end position="65"/>
    </location>
</feature>
<feature type="chain" id="PRO_5033985977" evidence="2">
    <location>
        <begin position="20"/>
        <end position="813"/>
    </location>
</feature>
<feature type="compositionally biased region" description="Polar residues" evidence="1">
    <location>
        <begin position="86"/>
        <end position="99"/>
    </location>
</feature>
<comment type="caution">
    <text evidence="3">The sequence shown here is derived from an EMBL/GenBank/DDBJ whole genome shotgun (WGS) entry which is preliminary data.</text>
</comment>
<protein>
    <submittedName>
        <fullName evidence="3">Uncharacterized protein</fullName>
    </submittedName>
</protein>
<proteinExistence type="predicted"/>
<name>A0A8H4LHF9_9HYPO</name>
<feature type="region of interest" description="Disordered" evidence="1">
    <location>
        <begin position="296"/>
        <end position="327"/>
    </location>
</feature>
<dbReference type="AlphaFoldDB" id="A0A8H4LHF9"/>
<feature type="compositionally biased region" description="Polar residues" evidence="1">
    <location>
        <begin position="304"/>
        <end position="318"/>
    </location>
</feature>
<evidence type="ECO:0000256" key="1">
    <source>
        <dbReference type="SAM" id="MobiDB-lite"/>
    </source>
</evidence>
<evidence type="ECO:0000313" key="3">
    <source>
        <dbReference type="EMBL" id="KAF4468410.1"/>
    </source>
</evidence>
<accession>A0A8H4LHF9</accession>
<feature type="region of interest" description="Disordered" evidence="1">
    <location>
        <begin position="37"/>
        <end position="99"/>
    </location>
</feature>
<feature type="compositionally biased region" description="Basic and acidic residues" evidence="1">
    <location>
        <begin position="531"/>
        <end position="556"/>
    </location>
</feature>
<sequence>MVSVSVPVVLTLITVVTTAGHPQLQARRLSTKMAEGMQIDPPMDAGDTSSPGNGDQNGQNQSTNTPPAPTNDDQDEPPQLPLRQEGGSSSEDSTQYPSQDGYSLWKEARQEHSKDWWGSKHSLPAMGESDRQFLFARNPLITEEEAKHAVDTFNNAIRDEETGELNPLGLHLRPSTPPMERAMKQIDGLKKQGYEVTPELKREIIENYARNSGLIPALHEWCKGKKDVPVAHVRELLAMIDRLKLEMASQLSDASLRYQELKDNFDDYKRKRRQPESVSNNKSIGEMLDRIQKVGKLDDEGQDDTNSVQQSNTGQRSNTDAEEPSMDRLQTTVFKLCQDLESTREELSNWKVFGDDCHVDMSNEHKAELAAVKETRDAAQSREQEYQDFHNMTLKYVQEEVETWKAMANTGKELDKLDQTKSDADNVVMSDQTKEVVRVVAEAWGTLEAKYHKEWPPAANAEKFERDIITLKALEVSEKRLLDTTEYNRNVKLQSAIKQQETDYERQQLDTNESMAESDERKSPKPPSDAEISHDQEMNKLRRENEEEQEKVRDEHQKQLYKLQKEKEDLGQQLKSCKSGHEAPNFRSADELLRAIAKKGLNQDGGREPNLMDRINYLNITCFLRTRNFIQLALREGATRLANCLLRDAYTWMDSCREDIATMRACVAGSMEASISILGGLRRFMTAQDNEQIDKGLKDLRNAKARLDKYNNHDPITFGQLRDLASDIIKWADDTQNDQLRSKRKRLFGDKLSFRKSHQHRMLQKKVKDEGSWTAERLKRSGYHSPVSPKDAERLLEAQNDHVEASRSGASTN</sequence>
<dbReference type="EMBL" id="JAADYS010000618">
    <property type="protein sequence ID" value="KAF4468410.1"/>
    <property type="molecule type" value="Genomic_DNA"/>
</dbReference>
<feature type="region of interest" description="Disordered" evidence="1">
    <location>
        <begin position="780"/>
        <end position="813"/>
    </location>
</feature>
<keyword evidence="2" id="KW-0732">Signal</keyword>
<feature type="signal peptide" evidence="2">
    <location>
        <begin position="1"/>
        <end position="19"/>
    </location>
</feature>
<evidence type="ECO:0000313" key="4">
    <source>
        <dbReference type="Proteomes" id="UP000554235"/>
    </source>
</evidence>
<feature type="region of interest" description="Disordered" evidence="1">
    <location>
        <begin position="498"/>
        <end position="556"/>
    </location>
</feature>
<evidence type="ECO:0000256" key="2">
    <source>
        <dbReference type="SAM" id="SignalP"/>
    </source>
</evidence>
<reference evidence="3 4" key="1">
    <citation type="submission" date="2020-01" db="EMBL/GenBank/DDBJ databases">
        <title>Identification and distribution of gene clusters putatively required for synthesis of sphingolipid metabolism inhibitors in phylogenetically diverse species of the filamentous fungus Fusarium.</title>
        <authorList>
            <person name="Kim H.-S."/>
            <person name="Busman M."/>
            <person name="Brown D.W."/>
            <person name="Divon H."/>
            <person name="Uhlig S."/>
            <person name="Proctor R.H."/>
        </authorList>
    </citation>
    <scope>NUCLEOTIDE SEQUENCE [LARGE SCALE GENOMIC DNA]</scope>
    <source>
        <strain evidence="3 4">NRRL 20459</strain>
    </source>
</reference>
<dbReference type="Proteomes" id="UP000554235">
    <property type="component" value="Unassembled WGS sequence"/>
</dbReference>
<keyword evidence="4" id="KW-1185">Reference proteome</keyword>